<evidence type="ECO:0000313" key="7">
    <source>
        <dbReference type="EMBL" id="ANH56428.1"/>
    </source>
</evidence>
<evidence type="ECO:0000256" key="2">
    <source>
        <dbReference type="ARBA" id="ARBA00004196"/>
    </source>
</evidence>
<dbReference type="GO" id="GO:0009986">
    <property type="term" value="C:cell surface"/>
    <property type="evidence" value="ECO:0007669"/>
    <property type="project" value="TreeGrafter"/>
</dbReference>
<dbReference type="GO" id="GO:0005576">
    <property type="term" value="C:extracellular region"/>
    <property type="evidence" value="ECO:0007669"/>
    <property type="project" value="TreeGrafter"/>
</dbReference>
<dbReference type="EC" id="3.2.1.39" evidence="4"/>
<dbReference type="GO" id="GO:0009277">
    <property type="term" value="C:fungal-type cell wall"/>
    <property type="evidence" value="ECO:0007669"/>
    <property type="project" value="TreeGrafter"/>
</dbReference>
<reference evidence="7" key="1">
    <citation type="journal article" date="2016" name="BMC Genomics">
        <title>Genome sequence and comparative analysis of clavicipitaceous insect-pathogenic fungus Aschersonia badia with Metarhizium spp.</title>
        <authorList>
            <person name="Agrawal Y."/>
            <person name="Narwani T."/>
            <person name="Subramanian S."/>
        </authorList>
    </citation>
    <scope>NUCLEOTIDE SEQUENCE</scope>
    <source>
        <strain evidence="7">MTCC 10142</strain>
    </source>
</reference>
<comment type="similarity">
    <text evidence="3">Belongs to the glycosyl hydrolase 17 family.</text>
</comment>
<dbReference type="PANTHER" id="PTHR16631">
    <property type="entry name" value="GLUCAN 1,3-BETA-GLUCOSIDASE"/>
    <property type="match status" value="1"/>
</dbReference>
<evidence type="ECO:0000256" key="6">
    <source>
        <dbReference type="SAM" id="MobiDB-lite"/>
    </source>
</evidence>
<name>A0A173GN16_9HYPO</name>
<sequence length="426" mass="42760">MPSFLLYAATAVSGASAAFQGFNYGSSLSSGAAKQQSDFETEFKTAAGLDGTNGAFTSARLFTMIQANTPNTPIAAIPAAINTKTSLLFGLWASSGQDAFNNELAALKSTISQYCSQLDGLVAGISVGSEDLYRASPLGVSRSEGNPGATADTIVSYIGQVRDTVKGSCLSNVPVGHVDTYDVYTDGANKNVIDVCDFLGVDAYPYFETNKTNNVENGAALFRGDISDVQAVAGGKPIWITESGWPVSGPQENLAVPGTAQAQLYWKQAGCPLFGNTNVWWYTLQDSSTAPQPSSSGPSFGVVGSTLSTKPLYDLSCSGSSNSSNGNGSGNGSQVPSQSSASSPSPSGAVPVNAGSSPVPAGATLATPAGAAPVPASTAPVTGGNGKVGSPAGSNNSTVIVPTGAGSRFNALMGAAAGVVMVAAAL</sequence>
<dbReference type="Gene3D" id="3.20.20.80">
    <property type="entry name" value="Glycosidases"/>
    <property type="match status" value="1"/>
</dbReference>
<evidence type="ECO:0000256" key="3">
    <source>
        <dbReference type="ARBA" id="ARBA00008773"/>
    </source>
</evidence>
<dbReference type="InterPro" id="IPR050732">
    <property type="entry name" value="Beta-glucan_modifiers"/>
</dbReference>
<dbReference type="SUPFAM" id="SSF51445">
    <property type="entry name" value="(Trans)glycosidases"/>
    <property type="match status" value="1"/>
</dbReference>
<feature type="compositionally biased region" description="Low complexity" evidence="6">
    <location>
        <begin position="317"/>
        <end position="351"/>
    </location>
</feature>
<comment type="subcellular location">
    <subcellularLocation>
        <location evidence="2">Cell envelope</location>
    </subcellularLocation>
</comment>
<protein>
    <recommendedName>
        <fullName evidence="4">glucan endo-1,3-beta-D-glucosidase</fullName>
        <ecNumber evidence="4">3.2.1.39</ecNumber>
    </recommendedName>
</protein>
<feature type="region of interest" description="Disordered" evidence="6">
    <location>
        <begin position="370"/>
        <end position="395"/>
    </location>
</feature>
<accession>A0A173GN16</accession>
<feature type="non-terminal residue" evidence="7">
    <location>
        <position position="426"/>
    </location>
</feature>
<comment type="catalytic activity">
    <reaction evidence="1">
        <text>Hydrolysis of (1-&gt;3)-beta-D-glucosidic linkages in (1-&gt;3)-beta-D-glucans.</text>
        <dbReference type="EC" id="3.2.1.39"/>
    </reaction>
</comment>
<evidence type="ECO:0000256" key="4">
    <source>
        <dbReference type="ARBA" id="ARBA00012780"/>
    </source>
</evidence>
<organism evidence="7">
    <name type="scientific">Hypocrella siamensis</name>
    <dbReference type="NCBI Taxonomy" id="696354"/>
    <lineage>
        <taxon>Eukaryota</taxon>
        <taxon>Fungi</taxon>
        <taxon>Dikarya</taxon>
        <taxon>Ascomycota</taxon>
        <taxon>Pezizomycotina</taxon>
        <taxon>Sordariomycetes</taxon>
        <taxon>Hypocreomycetidae</taxon>
        <taxon>Hypocreales</taxon>
        <taxon>Clavicipitaceae</taxon>
        <taxon>Hypocrella</taxon>
    </lineage>
</organism>
<dbReference type="PANTHER" id="PTHR16631:SF13">
    <property type="entry name" value="GLUCAN ENDO-1,3-BETA-GLUCOSIDASE EGLC-RELATED"/>
    <property type="match status" value="1"/>
</dbReference>
<evidence type="ECO:0000256" key="1">
    <source>
        <dbReference type="ARBA" id="ARBA00000382"/>
    </source>
</evidence>
<dbReference type="InterPro" id="IPR017853">
    <property type="entry name" value="GH"/>
</dbReference>
<proteinExistence type="inferred from homology"/>
<dbReference type="AlphaFoldDB" id="A0A173GN16"/>
<dbReference type="GO" id="GO:0071555">
    <property type="term" value="P:cell wall organization"/>
    <property type="evidence" value="ECO:0007669"/>
    <property type="project" value="TreeGrafter"/>
</dbReference>
<dbReference type="EMBL" id="KU202518">
    <property type="protein sequence ID" value="ANH56428.1"/>
    <property type="molecule type" value="Genomic_DNA"/>
</dbReference>
<feature type="region of interest" description="Disordered" evidence="6">
    <location>
        <begin position="317"/>
        <end position="356"/>
    </location>
</feature>
<keyword evidence="5" id="KW-0378">Hydrolase</keyword>
<evidence type="ECO:0000256" key="5">
    <source>
        <dbReference type="ARBA" id="ARBA00022801"/>
    </source>
</evidence>
<dbReference type="GO" id="GO:0042973">
    <property type="term" value="F:glucan endo-1,3-beta-D-glucosidase activity"/>
    <property type="evidence" value="ECO:0007669"/>
    <property type="project" value="UniProtKB-EC"/>
</dbReference>
<feature type="compositionally biased region" description="Low complexity" evidence="6">
    <location>
        <begin position="370"/>
        <end position="382"/>
    </location>
</feature>